<evidence type="ECO:0000313" key="4">
    <source>
        <dbReference type="Proteomes" id="UP001268610"/>
    </source>
</evidence>
<dbReference type="RefSeq" id="WP_310856050.1">
    <property type="nucleotide sequence ID" value="NZ_JAVLSD010000009.1"/>
</dbReference>
<feature type="domain" description="FAD dependent oxidoreductase" evidence="2">
    <location>
        <begin position="37"/>
        <end position="390"/>
    </location>
</feature>
<sequence length="462" mass="51335">MTAIPKALADATLYPFWLDNPLAPDSERHLVGRTDADLAIVGGGFTGLWAAILAKQANPNRDVIIIEAGKVGHGASGRPGGIVSTSVMHGLSNASRIFPKDLPALERLGKDNLDGWTKTIRDHAIDADLEWSGEMTVAVGPSGMSKLREEFDLAKRYGHDVVLMDREETRAELASPLFEGAMWSRERSGIVHPAKLAWGLKRTALNLGVRIYEHTPMTVVEDNGTMLTSVTHDGQIKSPKVLFATNAWNAGHKNIKTRIVSARDRVLATEPLTEEQLSRLGWKNRQGVYDTRTQLNYMRLTRDNRIIFGGRVGYFFNNNPDPADDRKIETYDRLAGNFFTTFPQLADIKFTHAWSGPIDLTMRLAVHFQRYYGGKAIYAGGYSGFGVTATRFGASIGLDILDGKSGPDLDLDFARTLPNWIPPEPFRWIGAKLTMHALDEVDQKGGWRKHWINMVHKMGFPL</sequence>
<dbReference type="AlphaFoldDB" id="A0AAJ2LQI8"/>
<evidence type="ECO:0000313" key="3">
    <source>
        <dbReference type="EMBL" id="MDR9776971.1"/>
    </source>
</evidence>
<dbReference type="EC" id="1.-.-.-" evidence="3"/>
<dbReference type="InterPro" id="IPR036188">
    <property type="entry name" value="FAD/NAD-bd_sf"/>
</dbReference>
<comment type="caution">
    <text evidence="3">The sequence shown here is derived from an EMBL/GenBank/DDBJ whole genome shotgun (WGS) entry which is preliminary data.</text>
</comment>
<dbReference type="SUPFAM" id="SSF51905">
    <property type="entry name" value="FAD/NAD(P)-binding domain"/>
    <property type="match status" value="1"/>
</dbReference>
<dbReference type="Proteomes" id="UP001268610">
    <property type="component" value="Unassembled WGS sequence"/>
</dbReference>
<dbReference type="EMBL" id="JAVLSF010000031">
    <property type="protein sequence ID" value="MDR9776971.1"/>
    <property type="molecule type" value="Genomic_DNA"/>
</dbReference>
<organism evidence="3 4">
    <name type="scientific">Rhizobium hidalgonense</name>
    <dbReference type="NCBI Taxonomy" id="1538159"/>
    <lineage>
        <taxon>Bacteria</taxon>
        <taxon>Pseudomonadati</taxon>
        <taxon>Pseudomonadota</taxon>
        <taxon>Alphaproteobacteria</taxon>
        <taxon>Hyphomicrobiales</taxon>
        <taxon>Rhizobiaceae</taxon>
        <taxon>Rhizobium/Agrobacterium group</taxon>
        <taxon>Rhizobium</taxon>
    </lineage>
</organism>
<dbReference type="Pfam" id="PF01266">
    <property type="entry name" value="DAO"/>
    <property type="match status" value="1"/>
</dbReference>
<dbReference type="InterPro" id="IPR006076">
    <property type="entry name" value="FAD-dep_OxRdtase"/>
</dbReference>
<name>A0AAJ2LQI8_9HYPH</name>
<accession>A0AAJ2LQI8</accession>
<dbReference type="GO" id="GO:0016491">
    <property type="term" value="F:oxidoreductase activity"/>
    <property type="evidence" value="ECO:0007669"/>
    <property type="project" value="UniProtKB-KW"/>
</dbReference>
<keyword evidence="1 3" id="KW-0560">Oxidoreductase</keyword>
<reference evidence="3" key="1">
    <citation type="submission" date="2023-04" db="EMBL/GenBank/DDBJ databases">
        <title>Genomic characterization of faba bean (Vicia faba) microsymbionts in Mexican soils.</title>
        <authorList>
            <person name="Rivera Orduna F.N."/>
            <person name="Guevara-Luna J."/>
            <person name="Yan J."/>
            <person name="Arroyo-Herrera I."/>
            <person name="Li Y."/>
            <person name="Vasquez-Murrieta M.S."/>
            <person name="Wang E.T."/>
        </authorList>
    </citation>
    <scope>NUCLEOTIDE SEQUENCE</scope>
    <source>
        <strain evidence="3">CH26</strain>
    </source>
</reference>
<dbReference type="Gene3D" id="3.30.9.10">
    <property type="entry name" value="D-Amino Acid Oxidase, subunit A, domain 2"/>
    <property type="match status" value="1"/>
</dbReference>
<evidence type="ECO:0000259" key="2">
    <source>
        <dbReference type="Pfam" id="PF01266"/>
    </source>
</evidence>
<dbReference type="PANTHER" id="PTHR13847">
    <property type="entry name" value="SARCOSINE DEHYDROGENASE-RELATED"/>
    <property type="match status" value="1"/>
</dbReference>
<protein>
    <submittedName>
        <fullName evidence="3">FAD-dependent oxidoreductase</fullName>
        <ecNumber evidence="3">1.-.-.-</ecNumber>
    </submittedName>
</protein>
<dbReference type="Gene3D" id="3.50.50.60">
    <property type="entry name" value="FAD/NAD(P)-binding domain"/>
    <property type="match status" value="1"/>
</dbReference>
<gene>
    <name evidence="3" type="ORF">RJJ65_30860</name>
</gene>
<evidence type="ECO:0000256" key="1">
    <source>
        <dbReference type="ARBA" id="ARBA00023002"/>
    </source>
</evidence>
<proteinExistence type="predicted"/>
<dbReference type="GO" id="GO:0005737">
    <property type="term" value="C:cytoplasm"/>
    <property type="evidence" value="ECO:0007669"/>
    <property type="project" value="TreeGrafter"/>
</dbReference>
<dbReference type="PANTHER" id="PTHR13847:SF281">
    <property type="entry name" value="FAD DEPENDENT OXIDOREDUCTASE DOMAIN-CONTAINING PROTEIN"/>
    <property type="match status" value="1"/>
</dbReference>